<evidence type="ECO:0000313" key="5">
    <source>
        <dbReference type="Proteomes" id="UP000031668"/>
    </source>
</evidence>
<keyword evidence="5" id="KW-1185">Reference proteome</keyword>
<evidence type="ECO:0000256" key="2">
    <source>
        <dbReference type="ARBA" id="ARBA00022448"/>
    </source>
</evidence>
<comment type="caution">
    <text evidence="4">The sequence shown here is derived from an EMBL/GenBank/DDBJ whole genome shotgun (WGS) entry which is preliminary data.</text>
</comment>
<name>A0A0C2IY70_THEKT</name>
<keyword evidence="3" id="KW-0653">Protein transport</keyword>
<dbReference type="EMBL" id="JWZT01002083">
    <property type="protein sequence ID" value="KII70404.1"/>
    <property type="molecule type" value="Genomic_DNA"/>
</dbReference>
<dbReference type="SMART" id="SM00185">
    <property type="entry name" value="ARM"/>
    <property type="match status" value="4"/>
</dbReference>
<dbReference type="OrthoDB" id="29145at2759"/>
<protein>
    <submittedName>
        <fullName evidence="4">Importin subunit alpha-4</fullName>
    </submittedName>
</protein>
<evidence type="ECO:0000313" key="4">
    <source>
        <dbReference type="EMBL" id="KII70404.1"/>
    </source>
</evidence>
<dbReference type="PANTHER" id="PTHR23316">
    <property type="entry name" value="IMPORTIN ALPHA"/>
    <property type="match status" value="1"/>
</dbReference>
<dbReference type="Proteomes" id="UP000031668">
    <property type="component" value="Unassembled WGS sequence"/>
</dbReference>
<dbReference type="Gene3D" id="1.25.10.10">
    <property type="entry name" value="Leucine-rich Repeat Variant"/>
    <property type="match status" value="1"/>
</dbReference>
<gene>
    <name evidence="4" type="ORF">RF11_00189</name>
</gene>
<keyword evidence="2" id="KW-0813">Transport</keyword>
<evidence type="ECO:0000256" key="3">
    <source>
        <dbReference type="ARBA" id="ARBA00022927"/>
    </source>
</evidence>
<dbReference type="InterPro" id="IPR000225">
    <property type="entry name" value="Armadillo"/>
</dbReference>
<reference evidence="4 5" key="1">
    <citation type="journal article" date="2014" name="Genome Biol. Evol.">
        <title>The genome of the myxosporean Thelohanellus kitauei shows adaptations to nutrient acquisition within its fish host.</title>
        <authorList>
            <person name="Yang Y."/>
            <person name="Xiong J."/>
            <person name="Zhou Z."/>
            <person name="Huo F."/>
            <person name="Miao W."/>
            <person name="Ran C."/>
            <person name="Liu Y."/>
            <person name="Zhang J."/>
            <person name="Feng J."/>
            <person name="Wang M."/>
            <person name="Wang M."/>
            <person name="Wang L."/>
            <person name="Yao B."/>
        </authorList>
    </citation>
    <scope>NUCLEOTIDE SEQUENCE [LARGE SCALE GENOMIC DNA]</scope>
    <source>
        <strain evidence="4">Wuqing</strain>
    </source>
</reference>
<dbReference type="AlphaFoldDB" id="A0A0C2IY70"/>
<sequence length="377" mass="43680">MTIDHKRQTKENLHMKCRVKTTQKQLNEFYHFSHLLNLTDSPDEEAVYEAVKLMRIKLSEPLQRNQDFHQNKTTRIKYEAAWGLVNICSEGHEETRLTVENNGIACFLSLLLFPNHKYIEIAVWGIGNIIDGSEEYRDMVVQQNYVEIIWRTLQKNLNDDCNRRIAWTMVNICRNWKNQLGQTVLELIMTIFMHMFTNCNDIEVHKHITVSIFLLIEQNPLIIDVLIVFDFVATLKKLLLHSETELQTCIMKIFGVISSSHECHVQKVIECGIFEILPVLISSSCSQLRREVLIFLSGISAGKDQLKALIFQYNLLPGIIYHLHLKNEYVNQREAIWILCDILKSNNVSATNSLVNHGIIAEFGGLLSSEDYHVRIN</sequence>
<dbReference type="InterPro" id="IPR016024">
    <property type="entry name" value="ARM-type_fold"/>
</dbReference>
<organism evidence="4 5">
    <name type="scientific">Thelohanellus kitauei</name>
    <name type="common">Myxosporean</name>
    <dbReference type="NCBI Taxonomy" id="669202"/>
    <lineage>
        <taxon>Eukaryota</taxon>
        <taxon>Metazoa</taxon>
        <taxon>Cnidaria</taxon>
        <taxon>Myxozoa</taxon>
        <taxon>Myxosporea</taxon>
        <taxon>Bivalvulida</taxon>
        <taxon>Platysporina</taxon>
        <taxon>Myxobolidae</taxon>
        <taxon>Thelohanellus</taxon>
    </lineage>
</organism>
<dbReference type="SUPFAM" id="SSF48371">
    <property type="entry name" value="ARM repeat"/>
    <property type="match status" value="1"/>
</dbReference>
<evidence type="ECO:0000256" key="1">
    <source>
        <dbReference type="ARBA" id="ARBA00010394"/>
    </source>
</evidence>
<dbReference type="OMA" id="VWIITNM"/>
<dbReference type="GO" id="GO:0015031">
    <property type="term" value="P:protein transport"/>
    <property type="evidence" value="ECO:0007669"/>
    <property type="project" value="UniProtKB-KW"/>
</dbReference>
<accession>A0A0C2IY70</accession>
<comment type="similarity">
    <text evidence="1">Belongs to the importin alpha family.</text>
</comment>
<dbReference type="InterPro" id="IPR011989">
    <property type="entry name" value="ARM-like"/>
</dbReference>
<proteinExistence type="inferred from homology"/>